<dbReference type="Proteomes" id="UP001597068">
    <property type="component" value="Unassembled WGS sequence"/>
</dbReference>
<sequence>MTDPDEPVLRGLALTDTVPDDVWTRALSVAFDPDAHAADASVVPTMDDAGDLPDTADDSDVGIVHHAGHDDGAHEGHDAIDLGGHEHDGVHDDETHHDTGAHDIDHGHDDGPGHDPHDSGWHV</sequence>
<gene>
    <name evidence="2" type="ORF">ACFQ04_08570</name>
</gene>
<keyword evidence="3" id="KW-1185">Reference proteome</keyword>
<organism evidence="2 3">
    <name type="scientific">Williamsia deligens</name>
    <dbReference type="NCBI Taxonomy" id="321325"/>
    <lineage>
        <taxon>Bacteria</taxon>
        <taxon>Bacillati</taxon>
        <taxon>Actinomycetota</taxon>
        <taxon>Actinomycetes</taxon>
        <taxon>Mycobacteriales</taxon>
        <taxon>Nocardiaceae</taxon>
        <taxon>Williamsia</taxon>
    </lineage>
</organism>
<feature type="compositionally biased region" description="Basic and acidic residues" evidence="1">
    <location>
        <begin position="67"/>
        <end position="123"/>
    </location>
</feature>
<accession>A0ABW3G6C5</accession>
<name>A0ABW3G6C5_9NOCA</name>
<protein>
    <submittedName>
        <fullName evidence="2">Uncharacterized protein</fullName>
    </submittedName>
</protein>
<feature type="region of interest" description="Disordered" evidence="1">
    <location>
        <begin position="44"/>
        <end position="123"/>
    </location>
</feature>
<evidence type="ECO:0000313" key="3">
    <source>
        <dbReference type="Proteomes" id="UP001597068"/>
    </source>
</evidence>
<comment type="caution">
    <text evidence="2">The sequence shown here is derived from an EMBL/GenBank/DDBJ whole genome shotgun (WGS) entry which is preliminary data.</text>
</comment>
<dbReference type="RefSeq" id="WP_253646290.1">
    <property type="nucleotide sequence ID" value="NZ_BAAAMO010000002.1"/>
</dbReference>
<feature type="compositionally biased region" description="Acidic residues" evidence="1">
    <location>
        <begin position="48"/>
        <end position="60"/>
    </location>
</feature>
<proteinExistence type="predicted"/>
<evidence type="ECO:0000313" key="2">
    <source>
        <dbReference type="EMBL" id="MFD0925789.1"/>
    </source>
</evidence>
<evidence type="ECO:0000256" key="1">
    <source>
        <dbReference type="SAM" id="MobiDB-lite"/>
    </source>
</evidence>
<dbReference type="EMBL" id="JBHTIL010000001">
    <property type="protein sequence ID" value="MFD0925789.1"/>
    <property type="molecule type" value="Genomic_DNA"/>
</dbReference>
<reference evidence="3" key="1">
    <citation type="journal article" date="2019" name="Int. J. Syst. Evol. Microbiol.">
        <title>The Global Catalogue of Microorganisms (GCM) 10K type strain sequencing project: providing services to taxonomists for standard genome sequencing and annotation.</title>
        <authorList>
            <consortium name="The Broad Institute Genomics Platform"/>
            <consortium name="The Broad Institute Genome Sequencing Center for Infectious Disease"/>
            <person name="Wu L."/>
            <person name="Ma J."/>
        </authorList>
    </citation>
    <scope>NUCLEOTIDE SEQUENCE [LARGE SCALE GENOMIC DNA]</scope>
    <source>
        <strain evidence="3">CCUG 50873</strain>
    </source>
</reference>